<dbReference type="AlphaFoldDB" id="A0A8B6DAY9"/>
<accession>A0A8B6DAY9</accession>
<evidence type="ECO:0000313" key="2">
    <source>
        <dbReference type="Proteomes" id="UP000596742"/>
    </source>
</evidence>
<protein>
    <submittedName>
        <fullName evidence="1">Uncharacterized protein</fullName>
    </submittedName>
</protein>
<gene>
    <name evidence="1" type="ORF">MGAL_10B024202</name>
</gene>
<keyword evidence="2" id="KW-1185">Reference proteome</keyword>
<name>A0A8B6DAY9_MYTGA</name>
<organism evidence="1 2">
    <name type="scientific">Mytilus galloprovincialis</name>
    <name type="common">Mediterranean mussel</name>
    <dbReference type="NCBI Taxonomy" id="29158"/>
    <lineage>
        <taxon>Eukaryota</taxon>
        <taxon>Metazoa</taxon>
        <taxon>Spiralia</taxon>
        <taxon>Lophotrochozoa</taxon>
        <taxon>Mollusca</taxon>
        <taxon>Bivalvia</taxon>
        <taxon>Autobranchia</taxon>
        <taxon>Pteriomorphia</taxon>
        <taxon>Mytilida</taxon>
        <taxon>Mytiloidea</taxon>
        <taxon>Mytilidae</taxon>
        <taxon>Mytilinae</taxon>
        <taxon>Mytilus</taxon>
    </lineage>
</organism>
<dbReference type="EMBL" id="UYJE01003116">
    <property type="protein sequence ID" value="VDI16629.1"/>
    <property type="molecule type" value="Genomic_DNA"/>
</dbReference>
<evidence type="ECO:0000313" key="1">
    <source>
        <dbReference type="EMBL" id="VDI16629.1"/>
    </source>
</evidence>
<dbReference type="Proteomes" id="UP000596742">
    <property type="component" value="Unassembled WGS sequence"/>
</dbReference>
<dbReference type="OrthoDB" id="10612868at2759"/>
<proteinExistence type="predicted"/>
<comment type="caution">
    <text evidence="1">The sequence shown here is derived from an EMBL/GenBank/DDBJ whole genome shotgun (WGS) entry which is preliminary data.</text>
</comment>
<sequence length="53" mass="6342">MSTETETEKKSTDTESVKELQEYVIDKEKALQKLGEISVIDWEIRQQEREKRK</sequence>
<feature type="non-terminal residue" evidence="1">
    <location>
        <position position="53"/>
    </location>
</feature>
<reference evidence="1" key="1">
    <citation type="submission" date="2018-11" db="EMBL/GenBank/DDBJ databases">
        <authorList>
            <person name="Alioto T."/>
            <person name="Alioto T."/>
        </authorList>
    </citation>
    <scope>NUCLEOTIDE SEQUENCE</scope>
</reference>